<dbReference type="InterPro" id="IPR046358">
    <property type="entry name" value="Flagellin_C"/>
</dbReference>
<keyword evidence="7" id="KW-0282">Flagellum</keyword>
<feature type="domain" description="Flagellin N-terminal" evidence="5">
    <location>
        <begin position="3"/>
        <end position="133"/>
    </location>
</feature>
<dbReference type="Proteomes" id="UP000238196">
    <property type="component" value="Unassembled WGS sequence"/>
</dbReference>
<dbReference type="Gene3D" id="1.20.1330.10">
    <property type="entry name" value="f41 fragment of flagellin, N-terminal domain"/>
    <property type="match status" value="2"/>
</dbReference>
<proteinExistence type="inferred from homology"/>
<evidence type="ECO:0000256" key="2">
    <source>
        <dbReference type="ARBA" id="ARBA00023143"/>
    </source>
</evidence>
<feature type="compositionally biased region" description="Basic and acidic residues" evidence="4">
    <location>
        <begin position="18"/>
        <end position="28"/>
    </location>
</feature>
<evidence type="ECO:0000313" key="8">
    <source>
        <dbReference type="Proteomes" id="UP000238196"/>
    </source>
</evidence>
<dbReference type="Pfam" id="PF00669">
    <property type="entry name" value="Flagellin_N"/>
    <property type="match status" value="1"/>
</dbReference>
<accession>A0A2S5KU76</accession>
<dbReference type="AlphaFoldDB" id="A0A2S5KU76"/>
<keyword evidence="3" id="KW-0964">Secreted</keyword>
<feature type="region of interest" description="Disordered" evidence="4">
    <location>
        <begin position="1"/>
        <end position="35"/>
    </location>
</feature>
<dbReference type="PANTHER" id="PTHR42792:SF2">
    <property type="entry name" value="FLAGELLIN"/>
    <property type="match status" value="1"/>
</dbReference>
<dbReference type="SUPFAM" id="SSF64518">
    <property type="entry name" value="Phase 1 flagellin"/>
    <property type="match status" value="1"/>
</dbReference>
<organism evidence="7 8">
    <name type="scientific">Proteobacteria bacterium 228</name>
    <dbReference type="NCBI Taxonomy" id="2083153"/>
    <lineage>
        <taxon>Bacteria</taxon>
        <taxon>Pseudomonadati</taxon>
        <taxon>Pseudomonadota</taxon>
    </lineage>
</organism>
<dbReference type="InterPro" id="IPR001492">
    <property type="entry name" value="Flagellin"/>
</dbReference>
<evidence type="ECO:0000256" key="1">
    <source>
        <dbReference type="ARBA" id="ARBA00005709"/>
    </source>
</evidence>
<dbReference type="GO" id="GO:0009288">
    <property type="term" value="C:bacterial-type flagellum"/>
    <property type="evidence" value="ECO:0007669"/>
    <property type="project" value="UniProtKB-SubCell"/>
</dbReference>
<dbReference type="InterPro" id="IPR001029">
    <property type="entry name" value="Flagellin_N"/>
</dbReference>
<comment type="subcellular location">
    <subcellularLocation>
        <location evidence="3">Secreted</location>
    </subcellularLocation>
    <subcellularLocation>
        <location evidence="3">Bacterial flagellum</location>
    </subcellularLocation>
</comment>
<protein>
    <recommendedName>
        <fullName evidence="3">Flagellin</fullName>
    </recommendedName>
</protein>
<keyword evidence="7" id="KW-0969">Cilium</keyword>
<name>A0A2S5KU76_9PROT</name>
<evidence type="ECO:0000259" key="5">
    <source>
        <dbReference type="Pfam" id="PF00669"/>
    </source>
</evidence>
<gene>
    <name evidence="7" type="ORF">C4K68_06145</name>
</gene>
<evidence type="ECO:0000313" key="7">
    <source>
        <dbReference type="EMBL" id="PPC78215.1"/>
    </source>
</evidence>
<sequence length="231" mass="24218">MAISFNASSSSSTSLLDRLQEQQEKQNEKLASGKRINSAADDAAGLLIANRLSSTISESDQRAINARDQQSLNNIQSGQLSAISDNLQRMNELSVKAGNPLYAGSKAIQQELNNLTESTNAIAGEALGNSNFLSGLDASDPAALQAAINTASSTVNDKATTLGADTNALQSQINTYQVSSINTAAARSRIADTDYASAVSDQASNSVQSQIAVQIQRSRQQQAGLLVDTLV</sequence>
<dbReference type="GO" id="GO:0005198">
    <property type="term" value="F:structural molecule activity"/>
    <property type="evidence" value="ECO:0007669"/>
    <property type="project" value="UniProtKB-UniRule"/>
</dbReference>
<comment type="caution">
    <text evidence="7">The sequence shown here is derived from an EMBL/GenBank/DDBJ whole genome shotgun (WGS) entry which is preliminary data.</text>
</comment>
<reference evidence="7 8" key="1">
    <citation type="submission" date="2018-02" db="EMBL/GenBank/DDBJ databases">
        <title>novel marine gammaproteobacteria from coastal saline agro ecosystem.</title>
        <authorList>
            <person name="Krishnan R."/>
            <person name="Ramesh Kumar N."/>
        </authorList>
    </citation>
    <scope>NUCLEOTIDE SEQUENCE [LARGE SCALE GENOMIC DNA]</scope>
    <source>
        <strain evidence="7 8">228</strain>
    </source>
</reference>
<evidence type="ECO:0000259" key="6">
    <source>
        <dbReference type="Pfam" id="PF00700"/>
    </source>
</evidence>
<dbReference type="PANTHER" id="PTHR42792">
    <property type="entry name" value="FLAGELLIN"/>
    <property type="match status" value="1"/>
</dbReference>
<dbReference type="GO" id="GO:0005576">
    <property type="term" value="C:extracellular region"/>
    <property type="evidence" value="ECO:0007669"/>
    <property type="project" value="UniProtKB-SubCell"/>
</dbReference>
<keyword evidence="7" id="KW-0966">Cell projection</keyword>
<dbReference type="OrthoDB" id="9796789at2"/>
<dbReference type="PRINTS" id="PR00207">
    <property type="entry name" value="FLAGELLIN"/>
</dbReference>
<dbReference type="Pfam" id="PF00700">
    <property type="entry name" value="Flagellin_C"/>
    <property type="match status" value="1"/>
</dbReference>
<evidence type="ECO:0000256" key="3">
    <source>
        <dbReference type="RuleBase" id="RU362073"/>
    </source>
</evidence>
<comment type="function">
    <text evidence="3">Flagellin is the subunit protein which polymerizes to form the filaments of bacterial flagella.</text>
</comment>
<dbReference type="EMBL" id="PRLP01000017">
    <property type="protein sequence ID" value="PPC78215.1"/>
    <property type="molecule type" value="Genomic_DNA"/>
</dbReference>
<feature type="domain" description="Flagellin C-terminal" evidence="6">
    <location>
        <begin position="147"/>
        <end position="218"/>
    </location>
</feature>
<comment type="similarity">
    <text evidence="1 3">Belongs to the bacterial flagellin family.</text>
</comment>
<evidence type="ECO:0000256" key="4">
    <source>
        <dbReference type="SAM" id="MobiDB-lite"/>
    </source>
</evidence>
<keyword evidence="2 3" id="KW-0975">Bacterial flagellum</keyword>